<evidence type="ECO:0000313" key="3">
    <source>
        <dbReference type="Proteomes" id="UP000218238"/>
    </source>
</evidence>
<dbReference type="AlphaFoldDB" id="A0A2A2TKK6"/>
<feature type="region of interest" description="Disordered" evidence="1">
    <location>
        <begin position="66"/>
        <end position="93"/>
    </location>
</feature>
<dbReference type="OrthoDB" id="9991239at2"/>
<keyword evidence="3" id="KW-1185">Reference proteome</keyword>
<dbReference type="RefSeq" id="WP_095721401.1">
    <property type="nucleotide sequence ID" value="NZ_NTFS01000072.1"/>
</dbReference>
<dbReference type="EMBL" id="NTFS01000072">
    <property type="protein sequence ID" value="PAX57190.1"/>
    <property type="molecule type" value="Genomic_DNA"/>
</dbReference>
<evidence type="ECO:0000256" key="1">
    <source>
        <dbReference type="SAM" id="MobiDB-lite"/>
    </source>
</evidence>
<dbReference type="Proteomes" id="UP000218238">
    <property type="component" value="Unassembled WGS sequence"/>
</dbReference>
<gene>
    <name evidence="2" type="ORF">CK510_09110</name>
</gene>
<accession>A0A2A2TKK6</accession>
<proteinExistence type="predicted"/>
<reference evidence="2 3" key="1">
    <citation type="submission" date="2017-08" db="EMBL/GenBank/DDBJ databases">
        <title>Draft genome sequence of filamentous cyanobacterium Calothrix elsteri CCALA 953.</title>
        <authorList>
            <person name="Gagunashvili A.N."/>
            <person name="Elster J."/>
            <person name="Andresson O.S."/>
        </authorList>
    </citation>
    <scope>NUCLEOTIDE SEQUENCE [LARGE SCALE GENOMIC DNA]</scope>
    <source>
        <strain evidence="2 3">CCALA 953</strain>
    </source>
</reference>
<name>A0A2A2TKK6_9CYAN</name>
<comment type="caution">
    <text evidence="2">The sequence shown here is derived from an EMBL/GenBank/DDBJ whole genome shotgun (WGS) entry which is preliminary data.</text>
</comment>
<organism evidence="2 3">
    <name type="scientific">Brunnivagina elsteri CCALA 953</name>
    <dbReference type="NCBI Taxonomy" id="987040"/>
    <lineage>
        <taxon>Bacteria</taxon>
        <taxon>Bacillati</taxon>
        <taxon>Cyanobacteriota</taxon>
        <taxon>Cyanophyceae</taxon>
        <taxon>Nostocales</taxon>
        <taxon>Calotrichaceae</taxon>
        <taxon>Brunnivagina</taxon>
    </lineage>
</organism>
<sequence length="93" mass="11035">MNTYNADAKRLEALYEKMVANLNSDHSYENFTRYSKHHTNSDWFDCNSVDRMDGSKYIGYTRREREDSRFGSFPVHDDYGDESWADENPGNEY</sequence>
<protein>
    <submittedName>
        <fullName evidence="2">Uncharacterized protein</fullName>
    </submittedName>
</protein>
<evidence type="ECO:0000313" key="2">
    <source>
        <dbReference type="EMBL" id="PAX57190.1"/>
    </source>
</evidence>